<dbReference type="EMBL" id="CP000909">
    <property type="protein sequence ID" value="ABY35807.1"/>
    <property type="molecule type" value="Genomic_DNA"/>
</dbReference>
<dbReference type="InParanoid" id="A9WIT0"/>
<evidence type="ECO:0000256" key="4">
    <source>
        <dbReference type="ARBA" id="ARBA00023136"/>
    </source>
</evidence>
<dbReference type="InterPro" id="IPR011701">
    <property type="entry name" value="MFS"/>
</dbReference>
<keyword evidence="4 5" id="KW-0472">Membrane</keyword>
<evidence type="ECO:0000259" key="6">
    <source>
        <dbReference type="PROSITE" id="PS50850"/>
    </source>
</evidence>
<feature type="transmembrane region" description="Helical" evidence="5">
    <location>
        <begin position="134"/>
        <end position="155"/>
    </location>
</feature>
<dbReference type="CDD" id="cd17478">
    <property type="entry name" value="MFS_FsR"/>
    <property type="match status" value="1"/>
</dbReference>
<feature type="transmembrane region" description="Helical" evidence="5">
    <location>
        <begin position="297"/>
        <end position="317"/>
    </location>
</feature>
<dbReference type="PANTHER" id="PTHR43129:SF1">
    <property type="entry name" value="FOSMIDOMYCIN RESISTANCE PROTEIN"/>
    <property type="match status" value="1"/>
</dbReference>
<keyword evidence="3 5" id="KW-1133">Transmembrane helix</keyword>
<proteinExistence type="predicted"/>
<dbReference type="HOGENOM" id="CLU_040537_1_1_0"/>
<evidence type="ECO:0000256" key="3">
    <source>
        <dbReference type="ARBA" id="ARBA00022989"/>
    </source>
</evidence>
<dbReference type="InterPro" id="IPR036259">
    <property type="entry name" value="MFS_trans_sf"/>
</dbReference>
<feature type="transmembrane region" description="Helical" evidence="5">
    <location>
        <begin position="7"/>
        <end position="36"/>
    </location>
</feature>
<dbReference type="KEGG" id="cau:Caur_2601"/>
<protein>
    <submittedName>
        <fullName evidence="7">Major facilitator superfamily MFS_1</fullName>
    </submittedName>
</protein>
<dbReference type="PROSITE" id="PS50850">
    <property type="entry name" value="MFS"/>
    <property type="match status" value="1"/>
</dbReference>
<feature type="transmembrane region" description="Helical" evidence="5">
    <location>
        <begin position="71"/>
        <end position="91"/>
    </location>
</feature>
<dbReference type="PATRIC" id="fig|324602.8.peg.2930"/>
<feature type="transmembrane region" description="Helical" evidence="5">
    <location>
        <begin position="329"/>
        <end position="348"/>
    </location>
</feature>
<feature type="domain" description="Major facilitator superfamily (MFS) profile" evidence="6">
    <location>
        <begin position="6"/>
        <end position="384"/>
    </location>
</feature>
<dbReference type="STRING" id="324602.Caur_2601"/>
<dbReference type="eggNOG" id="COG2814">
    <property type="taxonomic scope" value="Bacteria"/>
</dbReference>
<dbReference type="InterPro" id="IPR005828">
    <property type="entry name" value="MFS_sugar_transport-like"/>
</dbReference>
<feature type="transmembrane region" description="Helical" evidence="5">
    <location>
        <begin position="97"/>
        <end position="122"/>
    </location>
</feature>
<keyword evidence="2 5" id="KW-0812">Transmembrane</keyword>
<sequence>MLRNRVFTAVVGGHFMVDLLNSLGAVLLAVLAVPLGLSNQQIGLALTIYTLLGALSQPLFGWIADRLPGRTLQLAAIGVIWMATCYTGVALAPNWTILLPCFLLAALGSGLFHPIGTASAAAAVPDKPASATSIFFFGGQIGLATGPILAGIVLTMAGTPGIVPIALAAAIPAGVLLLAQQTARSRRLNRAAPTPNTHPWTKLAVVLLIAFIVLVVVRSSIQTVYQSFLPKLFSDRGWEPAIYGALAGTFMASGAIGNVINGWMADRFGMRAATVWPLILSVPAGLACFIATPLWAIFIGCGLAGMLVGGQHSILVLHAQRILPVRQGLASGLILGFTFASGAIGTWFSGIIADVIGLETVMIGVTLLGLPAAALALTLPGRPKATVTRDIPAGMQAEVRGS</sequence>
<dbReference type="InterPro" id="IPR020846">
    <property type="entry name" value="MFS_dom"/>
</dbReference>
<dbReference type="Gene3D" id="1.20.1250.20">
    <property type="entry name" value="MFS general substrate transporter like domains"/>
    <property type="match status" value="2"/>
</dbReference>
<gene>
    <name evidence="7" type="ordered locus">Caur_2601</name>
</gene>
<feature type="transmembrane region" description="Helical" evidence="5">
    <location>
        <begin position="272"/>
        <end position="291"/>
    </location>
</feature>
<feature type="transmembrane region" description="Helical" evidence="5">
    <location>
        <begin position="200"/>
        <end position="221"/>
    </location>
</feature>
<dbReference type="RefSeq" id="WP_012258460.1">
    <property type="nucleotide sequence ID" value="NC_010175.1"/>
</dbReference>
<accession>A9WIT0</accession>
<evidence type="ECO:0000313" key="8">
    <source>
        <dbReference type="Proteomes" id="UP000002008"/>
    </source>
</evidence>
<reference evidence="8" key="1">
    <citation type="journal article" date="2011" name="BMC Genomics">
        <title>Complete genome sequence of the filamentous anoxygenic phototrophic bacterium Chloroflexus aurantiacus.</title>
        <authorList>
            <person name="Tang K.H."/>
            <person name="Barry K."/>
            <person name="Chertkov O."/>
            <person name="Dalin E."/>
            <person name="Han C.S."/>
            <person name="Hauser L.J."/>
            <person name="Honchak B.M."/>
            <person name="Karbach L.E."/>
            <person name="Land M.L."/>
            <person name="Lapidus A."/>
            <person name="Larimer F.W."/>
            <person name="Mikhailova N."/>
            <person name="Pitluck S."/>
            <person name="Pierson B.K."/>
            <person name="Blankenship R.E."/>
        </authorList>
    </citation>
    <scope>NUCLEOTIDE SEQUENCE [LARGE SCALE GENOMIC DNA]</scope>
    <source>
        <strain evidence="8">ATCC 29366 / DSM 635 / J-10-fl</strain>
    </source>
</reference>
<dbReference type="Pfam" id="PF07690">
    <property type="entry name" value="MFS_1"/>
    <property type="match status" value="1"/>
</dbReference>
<dbReference type="FunCoup" id="A9WIT0">
    <property type="interactions" value="2"/>
</dbReference>
<evidence type="ECO:0000313" key="7">
    <source>
        <dbReference type="EMBL" id="ABY35807.1"/>
    </source>
</evidence>
<organism evidence="7 8">
    <name type="scientific">Chloroflexus aurantiacus (strain ATCC 29366 / DSM 635 / J-10-fl)</name>
    <dbReference type="NCBI Taxonomy" id="324602"/>
    <lineage>
        <taxon>Bacteria</taxon>
        <taxon>Bacillati</taxon>
        <taxon>Chloroflexota</taxon>
        <taxon>Chloroflexia</taxon>
        <taxon>Chloroflexales</taxon>
        <taxon>Chloroflexineae</taxon>
        <taxon>Chloroflexaceae</taxon>
        <taxon>Chloroflexus</taxon>
    </lineage>
</organism>
<evidence type="ECO:0000256" key="2">
    <source>
        <dbReference type="ARBA" id="ARBA00022692"/>
    </source>
</evidence>
<dbReference type="SUPFAM" id="SSF103473">
    <property type="entry name" value="MFS general substrate transporter"/>
    <property type="match status" value="1"/>
</dbReference>
<evidence type="ECO:0000256" key="5">
    <source>
        <dbReference type="SAM" id="Phobius"/>
    </source>
</evidence>
<dbReference type="GO" id="GO:0022857">
    <property type="term" value="F:transmembrane transporter activity"/>
    <property type="evidence" value="ECO:0007669"/>
    <property type="project" value="InterPro"/>
</dbReference>
<dbReference type="Pfam" id="PF00083">
    <property type="entry name" value="Sugar_tr"/>
    <property type="match status" value="1"/>
</dbReference>
<dbReference type="EnsemblBacteria" id="ABY35807">
    <property type="protein sequence ID" value="ABY35807"/>
    <property type="gene ID" value="Caur_2601"/>
</dbReference>
<feature type="transmembrane region" description="Helical" evidence="5">
    <location>
        <begin position="360"/>
        <end position="379"/>
    </location>
</feature>
<name>A9WIT0_CHLAA</name>
<feature type="transmembrane region" description="Helical" evidence="5">
    <location>
        <begin position="42"/>
        <end position="64"/>
    </location>
</feature>
<keyword evidence="8" id="KW-1185">Reference proteome</keyword>
<comment type="subcellular location">
    <subcellularLocation>
        <location evidence="1">Cell membrane</location>
        <topology evidence="1">Multi-pass membrane protein</topology>
    </subcellularLocation>
</comment>
<dbReference type="AlphaFoldDB" id="A9WIT0"/>
<feature type="transmembrane region" description="Helical" evidence="5">
    <location>
        <begin position="241"/>
        <end position="260"/>
    </location>
</feature>
<evidence type="ECO:0000256" key="1">
    <source>
        <dbReference type="ARBA" id="ARBA00004651"/>
    </source>
</evidence>
<dbReference type="Proteomes" id="UP000002008">
    <property type="component" value="Chromosome"/>
</dbReference>
<dbReference type="GO" id="GO:0005886">
    <property type="term" value="C:plasma membrane"/>
    <property type="evidence" value="ECO:0000318"/>
    <property type="project" value="GO_Central"/>
</dbReference>
<dbReference type="PANTHER" id="PTHR43129">
    <property type="entry name" value="FOSMIDOMYCIN RESISTANCE PROTEIN"/>
    <property type="match status" value="1"/>
</dbReference>
<feature type="transmembrane region" description="Helical" evidence="5">
    <location>
        <begin position="161"/>
        <end position="179"/>
    </location>
</feature>